<accession>A0A175RNU3</accession>
<evidence type="ECO:0000256" key="1">
    <source>
        <dbReference type="SAM" id="Phobius"/>
    </source>
</evidence>
<organism evidence="2 3">
    <name type="scientific">Aureimonas ureilytica</name>
    <dbReference type="NCBI Taxonomy" id="401562"/>
    <lineage>
        <taxon>Bacteria</taxon>
        <taxon>Pseudomonadati</taxon>
        <taxon>Pseudomonadota</taxon>
        <taxon>Alphaproteobacteria</taxon>
        <taxon>Hyphomicrobiales</taxon>
        <taxon>Aurantimonadaceae</taxon>
        <taxon>Aureimonas</taxon>
    </lineage>
</organism>
<proteinExistence type="predicted"/>
<keyword evidence="3" id="KW-1185">Reference proteome</keyword>
<comment type="caution">
    <text evidence="2">The sequence shown here is derived from an EMBL/GenBank/DDBJ whole genome shotgun (WGS) entry which is preliminary data.</text>
</comment>
<sequence length="50" mass="5594">MNEGEEDRVRLTQQEHKAQRKRSVAIALTLTALVVIFYVVTLVKMVGGHG</sequence>
<dbReference type="Proteomes" id="UP000078529">
    <property type="component" value="Unassembled WGS sequence"/>
</dbReference>
<keyword evidence="1" id="KW-1133">Transmembrane helix</keyword>
<feature type="transmembrane region" description="Helical" evidence="1">
    <location>
        <begin position="24"/>
        <end position="47"/>
    </location>
</feature>
<dbReference type="GO" id="GO:0016740">
    <property type="term" value="F:transferase activity"/>
    <property type="evidence" value="ECO:0007669"/>
    <property type="project" value="UniProtKB-KW"/>
</dbReference>
<name>A0A175RNU3_9HYPH</name>
<dbReference type="EMBL" id="LDQA01000025">
    <property type="protein sequence ID" value="KTR05455.1"/>
    <property type="molecule type" value="Genomic_DNA"/>
</dbReference>
<keyword evidence="1" id="KW-0812">Transmembrane</keyword>
<reference evidence="2 3" key="1">
    <citation type="journal article" date="2016" name="Front. Microbiol.">
        <title>Genomic Resource of Rice Seed Associated Bacteria.</title>
        <authorList>
            <person name="Midha S."/>
            <person name="Bansal K."/>
            <person name="Sharma S."/>
            <person name="Kumar N."/>
            <person name="Patil P.P."/>
            <person name="Chaudhry V."/>
            <person name="Patil P.B."/>
        </authorList>
    </citation>
    <scope>NUCLEOTIDE SEQUENCE [LARGE SCALE GENOMIC DNA]</scope>
    <source>
        <strain evidence="2 3">NS365</strain>
    </source>
</reference>
<keyword evidence="1" id="KW-0472">Membrane</keyword>
<dbReference type="AlphaFoldDB" id="A0A175RNU3"/>
<evidence type="ECO:0000313" key="2">
    <source>
        <dbReference type="EMBL" id="KTR05455.1"/>
    </source>
</evidence>
<keyword evidence="2" id="KW-0808">Transferase</keyword>
<protein>
    <submittedName>
        <fullName evidence="2">Protoheme IX farnesyltransferase</fullName>
    </submittedName>
</protein>
<dbReference type="PATRIC" id="fig|401562.4.peg.2186"/>
<gene>
    <name evidence="2" type="ORF">NS365_12060</name>
</gene>
<evidence type="ECO:0000313" key="3">
    <source>
        <dbReference type="Proteomes" id="UP000078529"/>
    </source>
</evidence>